<keyword evidence="14" id="KW-1185">Reference proteome</keyword>
<evidence type="ECO:0000256" key="12">
    <source>
        <dbReference type="ARBA" id="ARBA00071021"/>
    </source>
</evidence>
<dbReference type="SUPFAM" id="SSF52096">
    <property type="entry name" value="ClpP/crotonase"/>
    <property type="match status" value="1"/>
</dbReference>
<dbReference type="EMBL" id="WJQU01000003">
    <property type="protein sequence ID" value="KAJ6640134.1"/>
    <property type="molecule type" value="Genomic_DNA"/>
</dbReference>
<keyword evidence="7" id="KW-0576">Peroxisome</keyword>
<dbReference type="InterPro" id="IPR029045">
    <property type="entry name" value="ClpP/crotonase-like_dom_sf"/>
</dbReference>
<evidence type="ECO:0000256" key="4">
    <source>
        <dbReference type="ARBA" id="ARBA00022832"/>
    </source>
</evidence>
<dbReference type="FunFam" id="1.10.12.10:FF:000004">
    <property type="entry name" value="Delta3,5-delta2,4-dienoyl-CoA isomerase"/>
    <property type="match status" value="1"/>
</dbReference>
<evidence type="ECO:0000256" key="9">
    <source>
        <dbReference type="ARBA" id="ARBA00051408"/>
    </source>
</evidence>
<evidence type="ECO:0000256" key="8">
    <source>
        <dbReference type="ARBA" id="ARBA00023235"/>
    </source>
</evidence>
<dbReference type="InterPro" id="IPR014748">
    <property type="entry name" value="Enoyl-CoA_hydra_C"/>
</dbReference>
<comment type="catalytic activity">
    <reaction evidence="10">
        <text>(3E,5Z,8Z,11Z,14Z)-eicosapentaenoyl-CoA = (2E,4E,8Z,11Z,14Z)-eicosapentaenoyl-CoA</text>
        <dbReference type="Rhea" id="RHEA:45224"/>
        <dbReference type="ChEBI" id="CHEBI:85090"/>
        <dbReference type="ChEBI" id="CHEBI:85091"/>
    </reaction>
</comment>
<comment type="similarity">
    <text evidence="3">Belongs to the enoyl-CoA hydratase/isomerase family.</text>
</comment>
<name>A0A9Q0MZP7_9DIPT</name>
<dbReference type="InterPro" id="IPR045002">
    <property type="entry name" value="Ech1-like"/>
</dbReference>
<dbReference type="InterPro" id="IPR001753">
    <property type="entry name" value="Enoyl-CoA_hydra/iso"/>
</dbReference>
<dbReference type="FunFam" id="3.90.226.10:FF:000024">
    <property type="entry name" value="Delta3,5-delta2,4-dienoyl-CoA isomerase"/>
    <property type="match status" value="1"/>
</dbReference>
<dbReference type="PANTHER" id="PTHR43149">
    <property type="entry name" value="ENOYL-COA HYDRATASE"/>
    <property type="match status" value="1"/>
</dbReference>
<comment type="pathway">
    <text evidence="2">Lipid metabolism; fatty acid beta-oxidation.</text>
</comment>
<evidence type="ECO:0000256" key="11">
    <source>
        <dbReference type="ARBA" id="ARBA00055786"/>
    </source>
</evidence>
<proteinExistence type="inferred from homology"/>
<keyword evidence="8 13" id="KW-0413">Isomerase</keyword>
<evidence type="ECO:0000313" key="14">
    <source>
        <dbReference type="Proteomes" id="UP001151699"/>
    </source>
</evidence>
<dbReference type="Gene3D" id="1.10.12.10">
    <property type="entry name" value="Lyase 2-enoyl-coa Hydratase, Chain A, domain 2"/>
    <property type="match status" value="1"/>
</dbReference>
<dbReference type="PANTHER" id="PTHR43149:SF1">
    <property type="entry name" value="DELTA(3,5)-DELTA(2,4)-DIENOYL-COA ISOMERASE, MITOCHONDRIAL"/>
    <property type="match status" value="1"/>
</dbReference>
<keyword evidence="6" id="KW-0443">Lipid metabolism</keyword>
<comment type="catalytic activity">
    <reaction evidence="9">
        <text>(3E,5Z)-octadienoyl-CoA = (2E,4E)-octadienoyl-CoA</text>
        <dbReference type="Rhea" id="RHEA:45244"/>
        <dbReference type="ChEBI" id="CHEBI:62243"/>
        <dbReference type="ChEBI" id="CHEBI:85108"/>
    </reaction>
</comment>
<keyword evidence="4" id="KW-0276">Fatty acid metabolism</keyword>
<dbReference type="GO" id="GO:0051750">
    <property type="term" value="F:delta(3,5)-delta(2,4)-dienoyl-CoA isomerase activity"/>
    <property type="evidence" value="ECO:0007669"/>
    <property type="project" value="TreeGrafter"/>
</dbReference>
<protein>
    <recommendedName>
        <fullName evidence="12">Delta(3,5)-Delta(2,4)-dienoyl-CoA isomerase, mitochondrial</fullName>
    </recommendedName>
</protein>
<evidence type="ECO:0000256" key="6">
    <source>
        <dbReference type="ARBA" id="ARBA00023098"/>
    </source>
</evidence>
<evidence type="ECO:0000256" key="10">
    <source>
        <dbReference type="ARBA" id="ARBA00052809"/>
    </source>
</evidence>
<evidence type="ECO:0000256" key="2">
    <source>
        <dbReference type="ARBA" id="ARBA00005005"/>
    </source>
</evidence>
<keyword evidence="5" id="KW-0007">Acetylation</keyword>
<dbReference type="OrthoDB" id="14970at2759"/>
<dbReference type="CDD" id="cd06558">
    <property type="entry name" value="crotonase-like"/>
    <property type="match status" value="1"/>
</dbReference>
<organism evidence="13 14">
    <name type="scientific">Pseudolycoriella hygida</name>
    <dbReference type="NCBI Taxonomy" id="35572"/>
    <lineage>
        <taxon>Eukaryota</taxon>
        <taxon>Metazoa</taxon>
        <taxon>Ecdysozoa</taxon>
        <taxon>Arthropoda</taxon>
        <taxon>Hexapoda</taxon>
        <taxon>Insecta</taxon>
        <taxon>Pterygota</taxon>
        <taxon>Neoptera</taxon>
        <taxon>Endopterygota</taxon>
        <taxon>Diptera</taxon>
        <taxon>Nematocera</taxon>
        <taxon>Sciaroidea</taxon>
        <taxon>Sciaridae</taxon>
        <taxon>Pseudolycoriella</taxon>
    </lineage>
</organism>
<dbReference type="GO" id="GO:0005739">
    <property type="term" value="C:mitochondrion"/>
    <property type="evidence" value="ECO:0007669"/>
    <property type="project" value="TreeGrafter"/>
</dbReference>
<evidence type="ECO:0000256" key="5">
    <source>
        <dbReference type="ARBA" id="ARBA00022990"/>
    </source>
</evidence>
<dbReference type="AlphaFoldDB" id="A0A9Q0MZP7"/>
<dbReference type="Gene3D" id="3.90.226.10">
    <property type="entry name" value="2-enoyl-CoA Hydratase, Chain A, domain 1"/>
    <property type="match status" value="1"/>
</dbReference>
<accession>A0A9Q0MZP7</accession>
<gene>
    <name evidence="13" type="primary">Ech1</name>
    <name evidence="13" type="ORF">Bhyg_12883</name>
</gene>
<evidence type="ECO:0000313" key="13">
    <source>
        <dbReference type="EMBL" id="KAJ6640134.1"/>
    </source>
</evidence>
<dbReference type="Proteomes" id="UP001151699">
    <property type="component" value="Chromosome X"/>
</dbReference>
<comment type="function">
    <text evidence="11">Isomerization of 3-trans,5-cis-dienoyl-CoA to 2-trans,4-trans-dienoyl-CoA.</text>
</comment>
<evidence type="ECO:0000256" key="1">
    <source>
        <dbReference type="ARBA" id="ARBA00004275"/>
    </source>
</evidence>
<dbReference type="Pfam" id="PF00378">
    <property type="entry name" value="ECH_1"/>
    <property type="match status" value="1"/>
</dbReference>
<sequence length="286" mass="31627">MTAVSTVAKREYKFETLSVTEAKQFVYHVAFNRPDRLNAFNRTMWFELGKCFNDLSYDSNCRAIVLSANGKHYTAGLDLTDAMKIGQELGELDDVARKANYLEQKIKAYQDSISSLEKCQKPVIVAVHSACVGAGVNVIAAADIRYCTEDAWFTVKEVDIGLAADVGALQRLPKIIKNQSLVRELCFTARKFDSKEAYDNGVVSRVFKTKDEMINAAIQLAELIASKSPVAVQATKRSLVYSLDHTNQEGLDHICEINKTNLQSEDFINATIAGATKGDPPVFAKL</sequence>
<reference evidence="13" key="1">
    <citation type="submission" date="2022-07" db="EMBL/GenBank/DDBJ databases">
        <authorList>
            <person name="Trinca V."/>
            <person name="Uliana J.V.C."/>
            <person name="Torres T.T."/>
            <person name="Ward R.J."/>
            <person name="Monesi N."/>
        </authorList>
    </citation>
    <scope>NUCLEOTIDE SEQUENCE</scope>
    <source>
        <strain evidence="13">HSMRA1968</strain>
        <tissue evidence="13">Whole embryos</tissue>
    </source>
</reference>
<evidence type="ECO:0000256" key="7">
    <source>
        <dbReference type="ARBA" id="ARBA00023140"/>
    </source>
</evidence>
<comment type="subcellular location">
    <subcellularLocation>
        <location evidence="1">Peroxisome</location>
    </subcellularLocation>
</comment>
<comment type="caution">
    <text evidence="13">The sequence shown here is derived from an EMBL/GenBank/DDBJ whole genome shotgun (WGS) entry which is preliminary data.</text>
</comment>
<dbReference type="GO" id="GO:0006631">
    <property type="term" value="P:fatty acid metabolic process"/>
    <property type="evidence" value="ECO:0007669"/>
    <property type="project" value="UniProtKB-KW"/>
</dbReference>
<dbReference type="GO" id="GO:0005777">
    <property type="term" value="C:peroxisome"/>
    <property type="evidence" value="ECO:0007669"/>
    <property type="project" value="UniProtKB-SubCell"/>
</dbReference>
<evidence type="ECO:0000256" key="3">
    <source>
        <dbReference type="ARBA" id="ARBA00005254"/>
    </source>
</evidence>